<reference evidence="2" key="2">
    <citation type="submission" date="2021-08" db="EMBL/GenBank/DDBJ databases">
        <authorList>
            <person name="Gostincar C."/>
            <person name="Sun X."/>
            <person name="Song Z."/>
            <person name="Gunde-Cimerman N."/>
        </authorList>
    </citation>
    <scope>NUCLEOTIDE SEQUENCE</scope>
    <source>
        <strain evidence="2">EXF-8016</strain>
    </source>
</reference>
<feature type="compositionally biased region" description="Basic residues" evidence="1">
    <location>
        <begin position="250"/>
        <end position="267"/>
    </location>
</feature>
<evidence type="ECO:0000313" key="2">
    <source>
        <dbReference type="EMBL" id="KAH0222351.1"/>
    </source>
</evidence>
<feature type="region of interest" description="Disordered" evidence="1">
    <location>
        <begin position="107"/>
        <end position="148"/>
    </location>
</feature>
<evidence type="ECO:0000256" key="1">
    <source>
        <dbReference type="SAM" id="MobiDB-lite"/>
    </source>
</evidence>
<feature type="compositionally biased region" description="Acidic residues" evidence="1">
    <location>
        <begin position="72"/>
        <end position="86"/>
    </location>
</feature>
<name>A0A9P8K8L5_AURME</name>
<feature type="region of interest" description="Disordered" evidence="1">
    <location>
        <begin position="72"/>
        <end position="92"/>
    </location>
</feature>
<dbReference type="EMBL" id="JAHFYH010000028">
    <property type="protein sequence ID" value="KAH0222351.1"/>
    <property type="molecule type" value="Genomic_DNA"/>
</dbReference>
<comment type="caution">
    <text evidence="2">The sequence shown here is derived from an EMBL/GenBank/DDBJ whole genome shotgun (WGS) entry which is preliminary data.</text>
</comment>
<accession>A0A9P8K8L5</accession>
<feature type="compositionally biased region" description="Low complexity" evidence="1">
    <location>
        <begin position="126"/>
        <end position="135"/>
    </location>
</feature>
<reference evidence="2" key="1">
    <citation type="journal article" date="2021" name="J Fungi (Basel)">
        <title>Virulence traits and population genomics of the black yeast Aureobasidium melanogenum.</title>
        <authorList>
            <person name="Cernosa A."/>
            <person name="Sun X."/>
            <person name="Gostincar C."/>
            <person name="Fang C."/>
            <person name="Gunde-Cimerman N."/>
            <person name="Song Z."/>
        </authorList>
    </citation>
    <scope>NUCLEOTIDE SEQUENCE</scope>
    <source>
        <strain evidence="2">EXF-8016</strain>
    </source>
</reference>
<gene>
    <name evidence="2" type="ORF">KCV03_g4649</name>
</gene>
<evidence type="ECO:0000313" key="3">
    <source>
        <dbReference type="Proteomes" id="UP000767238"/>
    </source>
</evidence>
<sequence length="267" mass="30278">MCDPFNTSIEAALWDERHDLDPFMAEHYAVNAQHELVRLAASQPFSARIAHVRRLHADYSALAATAQLPNDSDFDFEESESAEELESERMSSVHPDRLALMSSGPEDIAPSASQTRVGSPVHVSTNSNNSVMPRNVRNRRRSRESSVESIDREDGFDFRVHDHHNHVDRNQWMQEYATPLHHNQLAAPFFPLQALTEFLQPPWPYGGNTYCYAPTITVVNNYYGFTSPQQLQYEFGGDDQNGFSDGSHVSRGRRGRGRCRGRGRHAH</sequence>
<dbReference type="AlphaFoldDB" id="A0A9P8K8L5"/>
<organism evidence="2 3">
    <name type="scientific">Aureobasidium melanogenum</name>
    <name type="common">Aureobasidium pullulans var. melanogenum</name>
    <dbReference type="NCBI Taxonomy" id="46634"/>
    <lineage>
        <taxon>Eukaryota</taxon>
        <taxon>Fungi</taxon>
        <taxon>Dikarya</taxon>
        <taxon>Ascomycota</taxon>
        <taxon>Pezizomycotina</taxon>
        <taxon>Dothideomycetes</taxon>
        <taxon>Dothideomycetidae</taxon>
        <taxon>Dothideales</taxon>
        <taxon>Saccotheciaceae</taxon>
        <taxon>Aureobasidium</taxon>
    </lineage>
</organism>
<proteinExistence type="predicted"/>
<dbReference type="OrthoDB" id="3939351at2759"/>
<feature type="region of interest" description="Disordered" evidence="1">
    <location>
        <begin position="236"/>
        <end position="267"/>
    </location>
</feature>
<protein>
    <submittedName>
        <fullName evidence="2">Uncharacterized protein</fullName>
    </submittedName>
</protein>
<feature type="compositionally biased region" description="Polar residues" evidence="1">
    <location>
        <begin position="111"/>
        <end position="125"/>
    </location>
</feature>
<feature type="non-terminal residue" evidence="2">
    <location>
        <position position="267"/>
    </location>
</feature>
<dbReference type="Proteomes" id="UP000767238">
    <property type="component" value="Unassembled WGS sequence"/>
</dbReference>